<feature type="compositionally biased region" description="Polar residues" evidence="1">
    <location>
        <begin position="224"/>
        <end position="237"/>
    </location>
</feature>
<keyword evidence="3" id="KW-1185">Reference proteome</keyword>
<organism evidence="3 4">
    <name type="scientific">Branchiostoma belcheri</name>
    <name type="common">Amphioxus</name>
    <dbReference type="NCBI Taxonomy" id="7741"/>
    <lineage>
        <taxon>Eukaryota</taxon>
        <taxon>Metazoa</taxon>
        <taxon>Chordata</taxon>
        <taxon>Cephalochordata</taxon>
        <taxon>Leptocardii</taxon>
        <taxon>Amphioxiformes</taxon>
        <taxon>Branchiostomatidae</taxon>
        <taxon>Branchiostoma</taxon>
    </lineage>
</organism>
<protein>
    <submittedName>
        <fullName evidence="4">Protein FAM43A-like</fullName>
    </submittedName>
</protein>
<feature type="compositionally biased region" description="Low complexity" evidence="1">
    <location>
        <begin position="190"/>
        <end position="208"/>
    </location>
</feature>
<evidence type="ECO:0000259" key="2">
    <source>
        <dbReference type="SMART" id="SM00462"/>
    </source>
</evidence>
<dbReference type="Pfam" id="PF14719">
    <property type="entry name" value="PID_2"/>
    <property type="match status" value="1"/>
</dbReference>
<evidence type="ECO:0000313" key="3">
    <source>
        <dbReference type="Proteomes" id="UP000515135"/>
    </source>
</evidence>
<feature type="region of interest" description="Disordered" evidence="1">
    <location>
        <begin position="154"/>
        <end position="268"/>
    </location>
</feature>
<dbReference type="OrthoDB" id="5962185at2759"/>
<dbReference type="SUPFAM" id="SSF50729">
    <property type="entry name" value="PH domain-like"/>
    <property type="match status" value="1"/>
</dbReference>
<dbReference type="InterPro" id="IPR006020">
    <property type="entry name" value="PTB/PI_dom"/>
</dbReference>
<dbReference type="InterPro" id="IPR011993">
    <property type="entry name" value="PH-like_dom_sf"/>
</dbReference>
<feature type="domain" description="PID" evidence="2">
    <location>
        <begin position="13"/>
        <end position="156"/>
    </location>
</feature>
<dbReference type="KEGG" id="bbel:109485098"/>
<dbReference type="SMART" id="SM00462">
    <property type="entry name" value="PTB"/>
    <property type="match status" value="1"/>
</dbReference>
<evidence type="ECO:0000313" key="4">
    <source>
        <dbReference type="RefSeq" id="XP_019644092.1"/>
    </source>
</evidence>
<dbReference type="Proteomes" id="UP000515135">
    <property type="component" value="Unplaced"/>
</dbReference>
<name>A0A6P5AM16_BRABE</name>
<proteinExistence type="predicted"/>
<dbReference type="RefSeq" id="XP_019644092.1">
    <property type="nucleotide sequence ID" value="XM_019788533.1"/>
</dbReference>
<evidence type="ECO:0000256" key="1">
    <source>
        <dbReference type="SAM" id="MobiDB-lite"/>
    </source>
</evidence>
<dbReference type="InterPro" id="IPR051133">
    <property type="entry name" value="Adapter_Engulfment-Domain"/>
</dbReference>
<sequence length="268" mass="29602">MFSKKKQSLDITPENPVFYVCYLGKVKTDRPNGKGCTAEPTKKIWAARESIPDRKLRKVALTITPEGMHMKEVEPLQKGTQPIDELFKIQNVSYCMADLELPKVFSWITGTPGGSKEDLFCHAVLCSKKQKAQAMVMVLTHQFSAAFRTWKQDASRQERKSSLKHSRKESKEKLVMRVPKPADGQNNNQGSESGSAPSSPSAAPSLESVQSGMAELRAHESSGSEKNGQVPVTSVQTGLDVKEAAMNPEVQAYMQGDKSEKDVEQNDD</sequence>
<dbReference type="PANTHER" id="PTHR11232">
    <property type="entry name" value="PHOSPHOTYROSINE INTERACTION DOMAIN-CONTAINING FAMILY MEMBER"/>
    <property type="match status" value="1"/>
</dbReference>
<dbReference type="Gene3D" id="2.30.29.30">
    <property type="entry name" value="Pleckstrin-homology domain (PH domain)/Phosphotyrosine-binding domain (PTB)"/>
    <property type="match status" value="1"/>
</dbReference>
<gene>
    <name evidence="4" type="primary">LOC109485098</name>
</gene>
<dbReference type="PANTHER" id="PTHR11232:SF74">
    <property type="entry name" value="PTB DOMAIN-CONTAINING ADAPTER PROTEIN CED-6-LIKE PROTEIN"/>
    <property type="match status" value="1"/>
</dbReference>
<reference evidence="4" key="1">
    <citation type="submission" date="2025-08" db="UniProtKB">
        <authorList>
            <consortium name="RefSeq"/>
        </authorList>
    </citation>
    <scope>IDENTIFICATION</scope>
    <source>
        <tissue evidence="4">Gonad</tissue>
    </source>
</reference>
<accession>A0A6P5AM16</accession>
<feature type="compositionally biased region" description="Basic and acidic residues" evidence="1">
    <location>
        <begin position="257"/>
        <end position="268"/>
    </location>
</feature>
<dbReference type="GeneID" id="109485098"/>
<dbReference type="AlphaFoldDB" id="A0A6P5AM16"/>